<keyword evidence="3" id="KW-1185">Reference proteome</keyword>
<dbReference type="SUPFAM" id="SSF51679">
    <property type="entry name" value="Bacterial luciferase-like"/>
    <property type="match status" value="1"/>
</dbReference>
<dbReference type="PANTHER" id="PTHR43244:SF2">
    <property type="entry name" value="CONSERVED HYPOTHETICAL ALANINE AND PROLINE-RICH PROTEIN"/>
    <property type="match status" value="1"/>
</dbReference>
<evidence type="ECO:0000259" key="1">
    <source>
        <dbReference type="Pfam" id="PF00296"/>
    </source>
</evidence>
<organism evidence="2 3">
    <name type="scientific">Nocardia vinacea</name>
    <dbReference type="NCBI Taxonomy" id="96468"/>
    <lineage>
        <taxon>Bacteria</taxon>
        <taxon>Bacillati</taxon>
        <taxon>Actinomycetota</taxon>
        <taxon>Actinomycetes</taxon>
        <taxon>Mycobacteriales</taxon>
        <taxon>Nocardiaceae</taxon>
        <taxon>Nocardia</taxon>
    </lineage>
</organism>
<feature type="domain" description="Luciferase-like" evidence="1">
    <location>
        <begin position="7"/>
        <end position="128"/>
    </location>
</feature>
<dbReference type="PANTHER" id="PTHR43244">
    <property type="match status" value="1"/>
</dbReference>
<protein>
    <submittedName>
        <fullName evidence="2">LLM class flavin-dependent oxidoreductase</fullName>
    </submittedName>
</protein>
<dbReference type="InterPro" id="IPR011251">
    <property type="entry name" value="Luciferase-like_dom"/>
</dbReference>
<proteinExistence type="predicted"/>
<dbReference type="Pfam" id="PF00296">
    <property type="entry name" value="Bac_luciferase"/>
    <property type="match status" value="1"/>
</dbReference>
<reference evidence="2" key="1">
    <citation type="submission" date="2022-10" db="EMBL/GenBank/DDBJ databases">
        <title>The complete genomes of actinobacterial strains from the NBC collection.</title>
        <authorList>
            <person name="Joergensen T.S."/>
            <person name="Alvarez Arevalo M."/>
            <person name="Sterndorff E.B."/>
            <person name="Faurdal D."/>
            <person name="Vuksanovic O."/>
            <person name="Mourched A.-S."/>
            <person name="Charusanti P."/>
            <person name="Shaw S."/>
            <person name="Blin K."/>
            <person name="Weber T."/>
        </authorList>
    </citation>
    <scope>NUCLEOTIDE SEQUENCE</scope>
    <source>
        <strain evidence="2">NBC_01482</strain>
    </source>
</reference>
<gene>
    <name evidence="2" type="ORF">OG563_12430</name>
</gene>
<sequence>MRFDFHTTSMSPEVLGDVAAELEQGGFDSIWTAETNHDPFVGLALAAARTERVRLSTGLAVAFARNPMSTAMIANDLQLVAKGRFTLGLGTQKQNHITRRFSMPWSAPAARMREYVLAVRQIWHCFGTGERSLRRSAKPVATHSARWCG</sequence>
<dbReference type="RefSeq" id="WP_327093717.1">
    <property type="nucleotide sequence ID" value="NZ_CP109149.1"/>
</dbReference>
<evidence type="ECO:0000313" key="2">
    <source>
        <dbReference type="EMBL" id="WUV48925.1"/>
    </source>
</evidence>
<dbReference type="Proteomes" id="UP001432062">
    <property type="component" value="Chromosome"/>
</dbReference>
<accession>A0ABZ1Z3C9</accession>
<dbReference type="Gene3D" id="3.20.20.30">
    <property type="entry name" value="Luciferase-like domain"/>
    <property type="match status" value="1"/>
</dbReference>
<dbReference type="InterPro" id="IPR050564">
    <property type="entry name" value="F420-G6PD/mer"/>
</dbReference>
<name>A0ABZ1Z3C9_9NOCA</name>
<dbReference type="InterPro" id="IPR036661">
    <property type="entry name" value="Luciferase-like_sf"/>
</dbReference>
<dbReference type="EMBL" id="CP109441">
    <property type="protein sequence ID" value="WUV48925.1"/>
    <property type="molecule type" value="Genomic_DNA"/>
</dbReference>
<evidence type="ECO:0000313" key="3">
    <source>
        <dbReference type="Proteomes" id="UP001432062"/>
    </source>
</evidence>